<gene>
    <name evidence="2" type="ORF">Poly51_02300</name>
</gene>
<evidence type="ECO:0000256" key="1">
    <source>
        <dbReference type="SAM" id="Phobius"/>
    </source>
</evidence>
<sequence>MEITLSLYNVAFWAAIFFTGFGALLGLMGVWINEFWRSETCIKLLLTDAIFAGTSILVAAMTKWLG</sequence>
<keyword evidence="1" id="KW-1133">Transmembrane helix</keyword>
<evidence type="ECO:0000313" key="3">
    <source>
        <dbReference type="Proteomes" id="UP000318288"/>
    </source>
</evidence>
<keyword evidence="1" id="KW-0472">Membrane</keyword>
<reference evidence="2 3" key="1">
    <citation type="submission" date="2019-02" db="EMBL/GenBank/DDBJ databases">
        <title>Deep-cultivation of Planctomycetes and their phenomic and genomic characterization uncovers novel biology.</title>
        <authorList>
            <person name="Wiegand S."/>
            <person name="Jogler M."/>
            <person name="Boedeker C."/>
            <person name="Pinto D."/>
            <person name="Vollmers J."/>
            <person name="Rivas-Marin E."/>
            <person name="Kohn T."/>
            <person name="Peeters S.H."/>
            <person name="Heuer A."/>
            <person name="Rast P."/>
            <person name="Oberbeckmann S."/>
            <person name="Bunk B."/>
            <person name="Jeske O."/>
            <person name="Meyerdierks A."/>
            <person name="Storesund J.E."/>
            <person name="Kallscheuer N."/>
            <person name="Luecker S."/>
            <person name="Lage O.M."/>
            <person name="Pohl T."/>
            <person name="Merkel B.J."/>
            <person name="Hornburger P."/>
            <person name="Mueller R.-W."/>
            <person name="Bruemmer F."/>
            <person name="Labrenz M."/>
            <person name="Spormann A.M."/>
            <person name="Op Den Camp H."/>
            <person name="Overmann J."/>
            <person name="Amann R."/>
            <person name="Jetten M.S.M."/>
            <person name="Mascher T."/>
            <person name="Medema M.H."/>
            <person name="Devos D.P."/>
            <person name="Kaster A.-K."/>
            <person name="Ovreas L."/>
            <person name="Rohde M."/>
            <person name="Galperin M.Y."/>
            <person name="Jogler C."/>
        </authorList>
    </citation>
    <scope>NUCLEOTIDE SEQUENCE [LARGE SCALE GENOMIC DNA]</scope>
    <source>
        <strain evidence="2 3">Poly51</strain>
    </source>
</reference>
<comment type="caution">
    <text evidence="2">The sequence shown here is derived from an EMBL/GenBank/DDBJ whole genome shotgun (WGS) entry which is preliminary data.</text>
</comment>
<dbReference type="AlphaFoldDB" id="A0A5C6FIQ1"/>
<name>A0A5C6FIQ1_9BACT</name>
<dbReference type="Proteomes" id="UP000318288">
    <property type="component" value="Unassembled WGS sequence"/>
</dbReference>
<keyword evidence="1" id="KW-0812">Transmembrane</keyword>
<evidence type="ECO:0000313" key="2">
    <source>
        <dbReference type="EMBL" id="TWU59957.1"/>
    </source>
</evidence>
<protein>
    <submittedName>
        <fullName evidence="2">Uncharacterized protein</fullName>
    </submittedName>
</protein>
<proteinExistence type="predicted"/>
<dbReference type="EMBL" id="SJPW01000001">
    <property type="protein sequence ID" value="TWU59957.1"/>
    <property type="molecule type" value="Genomic_DNA"/>
</dbReference>
<organism evidence="2 3">
    <name type="scientific">Rubripirellula tenax</name>
    <dbReference type="NCBI Taxonomy" id="2528015"/>
    <lineage>
        <taxon>Bacteria</taxon>
        <taxon>Pseudomonadati</taxon>
        <taxon>Planctomycetota</taxon>
        <taxon>Planctomycetia</taxon>
        <taxon>Pirellulales</taxon>
        <taxon>Pirellulaceae</taxon>
        <taxon>Rubripirellula</taxon>
    </lineage>
</organism>
<accession>A0A5C6FIQ1</accession>
<dbReference type="RefSeq" id="WP_146453513.1">
    <property type="nucleotide sequence ID" value="NZ_SJPW01000001.1"/>
</dbReference>
<feature type="transmembrane region" description="Helical" evidence="1">
    <location>
        <begin position="12"/>
        <end position="32"/>
    </location>
</feature>
<keyword evidence="3" id="KW-1185">Reference proteome</keyword>
<feature type="transmembrane region" description="Helical" evidence="1">
    <location>
        <begin position="44"/>
        <end position="65"/>
    </location>
</feature>